<evidence type="ECO:0000313" key="1">
    <source>
        <dbReference type="EMBL" id="KAJ2771803.1"/>
    </source>
</evidence>
<gene>
    <name evidence="1" type="ORF">IWQ57_002044</name>
</gene>
<evidence type="ECO:0000313" key="2">
    <source>
        <dbReference type="Proteomes" id="UP001140234"/>
    </source>
</evidence>
<reference evidence="1" key="1">
    <citation type="submission" date="2022-07" db="EMBL/GenBank/DDBJ databases">
        <title>Phylogenomic reconstructions and comparative analyses of Kickxellomycotina fungi.</title>
        <authorList>
            <person name="Reynolds N.K."/>
            <person name="Stajich J.E."/>
            <person name="Barry K."/>
            <person name="Grigoriev I.V."/>
            <person name="Crous P."/>
            <person name="Smith M.E."/>
        </authorList>
    </citation>
    <scope>NUCLEOTIDE SEQUENCE</scope>
    <source>
        <strain evidence="1">CBS 109366</strain>
    </source>
</reference>
<comment type="caution">
    <text evidence="1">The sequence shown here is derived from an EMBL/GenBank/DDBJ whole genome shotgun (WGS) entry which is preliminary data.</text>
</comment>
<protein>
    <submittedName>
        <fullName evidence="1">Uncharacterized protein</fullName>
    </submittedName>
</protein>
<name>A0ACC1K222_9FUNG</name>
<organism evidence="1 2">
    <name type="scientific">Coemansia nantahalensis</name>
    <dbReference type="NCBI Taxonomy" id="2789366"/>
    <lineage>
        <taxon>Eukaryota</taxon>
        <taxon>Fungi</taxon>
        <taxon>Fungi incertae sedis</taxon>
        <taxon>Zoopagomycota</taxon>
        <taxon>Kickxellomycotina</taxon>
        <taxon>Kickxellomycetes</taxon>
        <taxon>Kickxellales</taxon>
        <taxon>Kickxellaceae</taxon>
        <taxon>Coemansia</taxon>
    </lineage>
</organism>
<dbReference type="Proteomes" id="UP001140234">
    <property type="component" value="Unassembled WGS sequence"/>
</dbReference>
<proteinExistence type="predicted"/>
<sequence>LLELHLMDAPPRAIASKMHFGSFEPEKPGTSHHHDLALVPGDFSGNHVPAAQQLPPVEAELRRRLWWVLFTHERFCAITERLPAMVDEARMYVHLPCSARDWDSPEFAYEPPDRVPLYQREHRGPPDAAAGGLALAADIQRRKDDNLYLLSEIEYGFAMSHLVAFMGEVGSLFRPRTPYSNDYMLIFARLRPEAKMMTLRTNVERIECVFESIRQDTLRRMAAEPAAAAAAAAVHHPSPLHAAGTVDPVLDPDAEVAGIEIPCLHHLAMLVLYSALNIHMYRMVFQMHYELSASLPPAGAGRSPDDAALLDEFDAYVKELWARARTAAQQVSSILRGEHPGVPSGVLALAGINQGAHRAAAAAAAAAAAEHGRDDAKPDSAMDRQRRVFREKVKVKEARLREVAHSVLASFHRTLPYALLLVAKVHADSIKWWSGVSAEETARAMLDASEVVRFLETHQALFSSTDYVALVKGMLQSTASDNGDDSDDDDDDDGSSNDGDDDMAS</sequence>
<feature type="non-terminal residue" evidence="1">
    <location>
        <position position="1"/>
    </location>
</feature>
<accession>A0ACC1K222</accession>
<keyword evidence="2" id="KW-1185">Reference proteome</keyword>
<dbReference type="EMBL" id="JANBUJ010000475">
    <property type="protein sequence ID" value="KAJ2771803.1"/>
    <property type="molecule type" value="Genomic_DNA"/>
</dbReference>